<dbReference type="AlphaFoldDB" id="A0A2T5EJA1"/>
<proteinExistence type="predicted"/>
<dbReference type="EMBL" id="PIFK01000086">
    <property type="protein sequence ID" value="PTP20223.1"/>
    <property type="molecule type" value="Genomic_DNA"/>
</dbReference>
<name>A0A2T5EJA1_VIBSP</name>
<protein>
    <submittedName>
        <fullName evidence="1">Uncharacterized protein</fullName>
    </submittedName>
</protein>
<reference evidence="1 2" key="1">
    <citation type="submission" date="2017-11" db="EMBL/GenBank/DDBJ databases">
        <title>Population delineation of vibrios coincides with oyster pathogenicity.</title>
        <authorList>
            <person name="Bruto M."/>
            <person name="Labreuche Y."/>
            <person name="James A."/>
            <person name="Piel D."/>
            <person name="Chenivesse S."/>
            <person name="Petton B."/>
            <person name="Polz M.F."/>
            <person name="Le Roux F."/>
        </authorList>
    </citation>
    <scope>NUCLEOTIDE SEQUENCE [LARGE SCALE GENOMIC DNA]</scope>
    <source>
        <strain evidence="1 2">FF_144</strain>
    </source>
</reference>
<dbReference type="Proteomes" id="UP000244197">
    <property type="component" value="Unassembled WGS sequence"/>
</dbReference>
<gene>
    <name evidence="1" type="ORF">CWO07_24235</name>
</gene>
<dbReference type="RefSeq" id="WP_108188388.1">
    <property type="nucleotide sequence ID" value="NZ_PIFK01000086.1"/>
</dbReference>
<evidence type="ECO:0000313" key="1">
    <source>
        <dbReference type="EMBL" id="PTP20223.1"/>
    </source>
</evidence>
<sequence length="127" mass="14797">MLCRLEKEEGVSLMMESGKWKATNQSMEDYSDWLDTFTYLRDEAAVVALRPLDEVIEFHYLGNPDSTVKQWIRSMKGLLEFVDVPICTYITDKDKRLIDLLVKRFGFTSEYKGIDTAGGEKRYLLIR</sequence>
<organism evidence="1 2">
    <name type="scientific">Vibrio splendidus</name>
    <dbReference type="NCBI Taxonomy" id="29497"/>
    <lineage>
        <taxon>Bacteria</taxon>
        <taxon>Pseudomonadati</taxon>
        <taxon>Pseudomonadota</taxon>
        <taxon>Gammaproteobacteria</taxon>
        <taxon>Vibrionales</taxon>
        <taxon>Vibrionaceae</taxon>
        <taxon>Vibrio</taxon>
    </lineage>
</organism>
<comment type="caution">
    <text evidence="1">The sequence shown here is derived from an EMBL/GenBank/DDBJ whole genome shotgun (WGS) entry which is preliminary data.</text>
</comment>
<accession>A0A2T5EJA1</accession>
<evidence type="ECO:0000313" key="2">
    <source>
        <dbReference type="Proteomes" id="UP000244197"/>
    </source>
</evidence>